<evidence type="ECO:0000256" key="5">
    <source>
        <dbReference type="ARBA" id="ARBA00023239"/>
    </source>
</evidence>
<reference evidence="6" key="1">
    <citation type="submission" date="2022-06" db="EMBL/GenBank/DDBJ databases">
        <title>Complete genome sequences of two strains of the flax pathogen Septoria linicola.</title>
        <authorList>
            <person name="Lapalu N."/>
            <person name="Simon A."/>
            <person name="Demenou B."/>
            <person name="Paumier D."/>
            <person name="Guillot M.-P."/>
            <person name="Gout L."/>
            <person name="Valade R."/>
        </authorList>
    </citation>
    <scope>NUCLEOTIDE SEQUENCE</scope>
    <source>
        <strain evidence="6">SE15195</strain>
    </source>
</reference>
<keyword evidence="4" id="KW-0408">Iron</keyword>
<dbReference type="AlphaFoldDB" id="A0A9Q9ASG2"/>
<accession>A0A9Q9ASG2</accession>
<dbReference type="InterPro" id="IPR025702">
    <property type="entry name" value="OXD"/>
</dbReference>
<evidence type="ECO:0000256" key="4">
    <source>
        <dbReference type="ARBA" id="ARBA00023004"/>
    </source>
</evidence>
<name>A0A9Q9ASG2_9PEZI</name>
<gene>
    <name evidence="6" type="ORF">Slin15195_G032350</name>
</gene>
<organism evidence="6 7">
    <name type="scientific">Septoria linicola</name>
    <dbReference type="NCBI Taxonomy" id="215465"/>
    <lineage>
        <taxon>Eukaryota</taxon>
        <taxon>Fungi</taxon>
        <taxon>Dikarya</taxon>
        <taxon>Ascomycota</taxon>
        <taxon>Pezizomycotina</taxon>
        <taxon>Dothideomycetes</taxon>
        <taxon>Dothideomycetidae</taxon>
        <taxon>Mycosphaerellales</taxon>
        <taxon>Mycosphaerellaceae</taxon>
        <taxon>Septoria</taxon>
    </lineage>
</organism>
<keyword evidence="7" id="KW-1185">Reference proteome</keyword>
<dbReference type="GO" id="GO:0016829">
    <property type="term" value="F:lyase activity"/>
    <property type="evidence" value="ECO:0007669"/>
    <property type="project" value="UniProtKB-KW"/>
</dbReference>
<evidence type="ECO:0000256" key="3">
    <source>
        <dbReference type="ARBA" id="ARBA00022723"/>
    </source>
</evidence>
<protein>
    <submittedName>
        <fullName evidence="6">Hem-containing dehydratase</fullName>
    </submittedName>
</protein>
<keyword evidence="3" id="KW-0479">Metal-binding</keyword>
<evidence type="ECO:0000256" key="2">
    <source>
        <dbReference type="ARBA" id="ARBA00022617"/>
    </source>
</evidence>
<evidence type="ECO:0000256" key="1">
    <source>
        <dbReference type="ARBA" id="ARBA00001970"/>
    </source>
</evidence>
<keyword evidence="5" id="KW-0456">Lyase</keyword>
<dbReference type="EMBL" id="CP099419">
    <property type="protein sequence ID" value="USW49916.1"/>
    <property type="molecule type" value="Genomic_DNA"/>
</dbReference>
<dbReference type="GO" id="GO:0046872">
    <property type="term" value="F:metal ion binding"/>
    <property type="evidence" value="ECO:0007669"/>
    <property type="project" value="UniProtKB-KW"/>
</dbReference>
<sequence>MAIIGVQHEGKVEPQGPEYQKLTAFVEKGTDSSKPKYWEAASVTDNRGFQNEVVIPYWQTKADFDQWKADSGFGEFWSGLQEQPEHGWFLEVFLPTIDRFETVFSDNTVPKGAANMRAGVSDRLIGEWAFPKSSTERADEVGTRTERIRVPGRHNLAMIRSGQDWSNTTPHERELYLETMHPVLTKGMDFLRDEGEEVGCISNRFMDCIHKTSPGEITERTLGLAYFDDLKSLEGWSKQHKTHLDIFGRFLQYAAELQNNVSLRLFHEVMVMKPEQQFFEYIGCHDTSGMLASI</sequence>
<evidence type="ECO:0000313" key="6">
    <source>
        <dbReference type="EMBL" id="USW49916.1"/>
    </source>
</evidence>
<comment type="cofactor">
    <cofactor evidence="1">
        <name>heme b</name>
        <dbReference type="ChEBI" id="CHEBI:60344"/>
    </cofactor>
</comment>
<evidence type="ECO:0000313" key="7">
    <source>
        <dbReference type="Proteomes" id="UP001056384"/>
    </source>
</evidence>
<dbReference type="Pfam" id="PF13816">
    <property type="entry name" value="Dehydratase_hem"/>
    <property type="match status" value="1"/>
</dbReference>
<proteinExistence type="predicted"/>
<keyword evidence="2" id="KW-0349">Heme</keyword>
<dbReference type="Proteomes" id="UP001056384">
    <property type="component" value="Chromosome 2"/>
</dbReference>